<keyword evidence="2" id="KW-0731">Sigma factor</keyword>
<dbReference type="RefSeq" id="WP_145388883.1">
    <property type="nucleotide sequence ID" value="NZ_CP037423.1"/>
</dbReference>
<dbReference type="GO" id="GO:0016987">
    <property type="term" value="F:sigma factor activity"/>
    <property type="evidence" value="ECO:0007669"/>
    <property type="project" value="UniProtKB-KW"/>
</dbReference>
<evidence type="ECO:0008006" key="6">
    <source>
        <dbReference type="Google" id="ProtNLM"/>
    </source>
</evidence>
<dbReference type="SUPFAM" id="SSF88946">
    <property type="entry name" value="Sigma2 domain of RNA polymerase sigma factors"/>
    <property type="match status" value="1"/>
</dbReference>
<dbReference type="EMBL" id="CP037423">
    <property type="protein sequence ID" value="QDV44566.1"/>
    <property type="molecule type" value="Genomic_DNA"/>
</dbReference>
<dbReference type="PANTHER" id="PTHR43133:SF51">
    <property type="entry name" value="RNA POLYMERASE SIGMA FACTOR"/>
    <property type="match status" value="1"/>
</dbReference>
<gene>
    <name evidence="4" type="ORF">Enr13x_44320</name>
</gene>
<dbReference type="AlphaFoldDB" id="A0A518HUP8"/>
<evidence type="ECO:0000256" key="1">
    <source>
        <dbReference type="ARBA" id="ARBA00023015"/>
    </source>
</evidence>
<evidence type="ECO:0000313" key="5">
    <source>
        <dbReference type="Proteomes" id="UP000319004"/>
    </source>
</evidence>
<evidence type="ECO:0000256" key="3">
    <source>
        <dbReference type="ARBA" id="ARBA00023163"/>
    </source>
</evidence>
<dbReference type="Gene3D" id="1.10.1740.10">
    <property type="match status" value="1"/>
</dbReference>
<evidence type="ECO:0000313" key="4">
    <source>
        <dbReference type="EMBL" id="QDV44566.1"/>
    </source>
</evidence>
<dbReference type="InterPro" id="IPR039425">
    <property type="entry name" value="RNA_pol_sigma-70-like"/>
</dbReference>
<reference evidence="4 5" key="1">
    <citation type="submission" date="2019-03" db="EMBL/GenBank/DDBJ databases">
        <title>Deep-cultivation of Planctomycetes and their phenomic and genomic characterization uncovers novel biology.</title>
        <authorList>
            <person name="Wiegand S."/>
            <person name="Jogler M."/>
            <person name="Boedeker C."/>
            <person name="Pinto D."/>
            <person name="Vollmers J."/>
            <person name="Rivas-Marin E."/>
            <person name="Kohn T."/>
            <person name="Peeters S.H."/>
            <person name="Heuer A."/>
            <person name="Rast P."/>
            <person name="Oberbeckmann S."/>
            <person name="Bunk B."/>
            <person name="Jeske O."/>
            <person name="Meyerdierks A."/>
            <person name="Storesund J.E."/>
            <person name="Kallscheuer N."/>
            <person name="Luecker S."/>
            <person name="Lage O.M."/>
            <person name="Pohl T."/>
            <person name="Merkel B.J."/>
            <person name="Hornburger P."/>
            <person name="Mueller R.-W."/>
            <person name="Bruemmer F."/>
            <person name="Labrenz M."/>
            <person name="Spormann A.M."/>
            <person name="Op den Camp H."/>
            <person name="Overmann J."/>
            <person name="Amann R."/>
            <person name="Jetten M.S.M."/>
            <person name="Mascher T."/>
            <person name="Medema M.H."/>
            <person name="Devos D.P."/>
            <person name="Kaster A.-K."/>
            <person name="Ovreas L."/>
            <person name="Rohde M."/>
            <person name="Galperin M.Y."/>
            <person name="Jogler C."/>
        </authorList>
    </citation>
    <scope>NUCLEOTIDE SEQUENCE [LARGE SCALE GENOMIC DNA]</scope>
    <source>
        <strain evidence="4 5">Enr13</strain>
    </source>
</reference>
<keyword evidence="3" id="KW-0804">Transcription</keyword>
<keyword evidence="5" id="KW-1185">Reference proteome</keyword>
<evidence type="ECO:0000256" key="2">
    <source>
        <dbReference type="ARBA" id="ARBA00023082"/>
    </source>
</evidence>
<dbReference type="InterPro" id="IPR013325">
    <property type="entry name" value="RNA_pol_sigma_r2"/>
</dbReference>
<sequence>MDLPPKRPNFETTQWNLVARSNTDQASQVTARCALEELCRTYWYPLYAFVRSRGHSSDDAQDLTQAFFAKIIESNGLASADASRGRFRAYILGAMKHFLSHDRERKRALKRGGGKAIIEFDSLDPEARYAVEPATTDDLDATFNRQWAQQITASAMASLRSEMVSSGKQDLFEALKVGLAGGAIDRQQVANQISMSDGAVKVALHRLRVRYREILRATIEQTVADASEVDDEMQQLVDALTS</sequence>
<proteinExistence type="predicted"/>
<dbReference type="OrthoDB" id="270411at2"/>
<accession>A0A518HUP8</accession>
<dbReference type="KEGG" id="snep:Enr13x_44320"/>
<dbReference type="Proteomes" id="UP000319004">
    <property type="component" value="Chromosome"/>
</dbReference>
<keyword evidence="1" id="KW-0805">Transcription regulation</keyword>
<organism evidence="4 5">
    <name type="scientific">Stieleria neptunia</name>
    <dbReference type="NCBI Taxonomy" id="2527979"/>
    <lineage>
        <taxon>Bacteria</taxon>
        <taxon>Pseudomonadati</taxon>
        <taxon>Planctomycetota</taxon>
        <taxon>Planctomycetia</taxon>
        <taxon>Pirellulales</taxon>
        <taxon>Pirellulaceae</taxon>
        <taxon>Stieleria</taxon>
    </lineage>
</organism>
<protein>
    <recommendedName>
        <fullName evidence="6">RNA polymerase sigma factor</fullName>
    </recommendedName>
</protein>
<name>A0A518HUP8_9BACT</name>
<dbReference type="PANTHER" id="PTHR43133">
    <property type="entry name" value="RNA POLYMERASE ECF-TYPE SIGMA FACTO"/>
    <property type="match status" value="1"/>
</dbReference>
<dbReference type="GO" id="GO:0006352">
    <property type="term" value="P:DNA-templated transcription initiation"/>
    <property type="evidence" value="ECO:0007669"/>
    <property type="project" value="InterPro"/>
</dbReference>